<evidence type="ECO:0000313" key="3">
    <source>
        <dbReference type="EMBL" id="KAF6721076.1"/>
    </source>
</evidence>
<dbReference type="GO" id="GO:0008009">
    <property type="term" value="F:chemokine activity"/>
    <property type="evidence" value="ECO:0007669"/>
    <property type="project" value="InterPro"/>
</dbReference>
<sequence length="188" mass="21052">MWCAIRFWPTTSLQLRLSTCEHNVNFHQHKESRQQIKAFLRSDNPVPGVIQSVGTRFHFLKHLHKSTCSSSPNHSSTFTLLKRLAEHLIHRAADMASRVAALIFLGLLCVQLASAEVPKDCCLSVSKNRVPAKFVVSYYIQEAGKGCNLSATVFETKGGRRLCIVHPDGFPWVQKVISIVDSRKPASQ</sequence>
<dbReference type="AlphaFoldDB" id="A0A834C736"/>
<dbReference type="SUPFAM" id="SSF54117">
    <property type="entry name" value="Interleukin 8-like chemokines"/>
    <property type="match status" value="1"/>
</dbReference>
<organism evidence="3 4">
    <name type="scientific">Oryzias melastigma</name>
    <name type="common">Marine medaka</name>
    <dbReference type="NCBI Taxonomy" id="30732"/>
    <lineage>
        <taxon>Eukaryota</taxon>
        <taxon>Metazoa</taxon>
        <taxon>Chordata</taxon>
        <taxon>Craniata</taxon>
        <taxon>Vertebrata</taxon>
        <taxon>Euteleostomi</taxon>
        <taxon>Actinopterygii</taxon>
        <taxon>Neopterygii</taxon>
        <taxon>Teleostei</taxon>
        <taxon>Neoteleostei</taxon>
        <taxon>Acanthomorphata</taxon>
        <taxon>Ovalentaria</taxon>
        <taxon>Atherinomorphae</taxon>
        <taxon>Beloniformes</taxon>
        <taxon>Adrianichthyidae</taxon>
        <taxon>Oryziinae</taxon>
        <taxon>Oryzias</taxon>
    </lineage>
</organism>
<dbReference type="GO" id="GO:0005615">
    <property type="term" value="C:extracellular space"/>
    <property type="evidence" value="ECO:0007669"/>
    <property type="project" value="UniProtKB-KW"/>
</dbReference>
<evidence type="ECO:0000313" key="4">
    <source>
        <dbReference type="Proteomes" id="UP000646548"/>
    </source>
</evidence>
<accession>A0A834C736</accession>
<dbReference type="EMBL" id="WKFB01000507">
    <property type="protein sequence ID" value="KAF6721076.1"/>
    <property type="molecule type" value="Genomic_DNA"/>
</dbReference>
<keyword evidence="1" id="KW-0202">Cytokine</keyword>
<dbReference type="SMART" id="SM00199">
    <property type="entry name" value="SCY"/>
    <property type="match status" value="1"/>
</dbReference>
<dbReference type="InterPro" id="IPR039809">
    <property type="entry name" value="Chemokine_b/g/d"/>
</dbReference>
<evidence type="ECO:0000259" key="2">
    <source>
        <dbReference type="SMART" id="SM00199"/>
    </source>
</evidence>
<feature type="domain" description="Chemokine interleukin-8-like" evidence="2">
    <location>
        <begin position="118"/>
        <end position="180"/>
    </location>
</feature>
<gene>
    <name evidence="3" type="ORF">FQA47_003328</name>
</gene>
<dbReference type="InterPro" id="IPR001811">
    <property type="entry name" value="Chemokine_IL8-like_dom"/>
</dbReference>
<comment type="caution">
    <text evidence="3">The sequence shown here is derived from an EMBL/GenBank/DDBJ whole genome shotgun (WGS) entry which is preliminary data.</text>
</comment>
<dbReference type="InterPro" id="IPR036048">
    <property type="entry name" value="Interleukin_8-like_sf"/>
</dbReference>
<dbReference type="Gene3D" id="2.40.50.40">
    <property type="match status" value="1"/>
</dbReference>
<dbReference type="GO" id="GO:0006955">
    <property type="term" value="P:immune response"/>
    <property type="evidence" value="ECO:0007669"/>
    <property type="project" value="InterPro"/>
</dbReference>
<dbReference type="Proteomes" id="UP000646548">
    <property type="component" value="Unassembled WGS sequence"/>
</dbReference>
<dbReference type="Pfam" id="PF00048">
    <property type="entry name" value="IL8"/>
    <property type="match status" value="1"/>
</dbReference>
<dbReference type="PANTHER" id="PTHR12015:SF108">
    <property type="entry name" value="C-C MOTIF CHEMOKINE 20"/>
    <property type="match status" value="1"/>
</dbReference>
<dbReference type="CDD" id="cd00169">
    <property type="entry name" value="Chemokine"/>
    <property type="match status" value="1"/>
</dbReference>
<reference evidence="3" key="1">
    <citation type="journal article" name="BMC Genomics">
        <title>Long-read sequencing and de novo genome assembly of marine medaka (Oryzias melastigma).</title>
        <authorList>
            <person name="Liang P."/>
            <person name="Saqib H.S.A."/>
            <person name="Ni X."/>
            <person name="Shen Y."/>
        </authorList>
    </citation>
    <scope>NUCLEOTIDE SEQUENCE</scope>
    <source>
        <strain evidence="3">Bigg-433</strain>
    </source>
</reference>
<protein>
    <submittedName>
        <fullName evidence="3">C-C motif chemokine 19</fullName>
    </submittedName>
</protein>
<dbReference type="PANTHER" id="PTHR12015">
    <property type="entry name" value="SMALL INDUCIBLE CYTOKINE A"/>
    <property type="match status" value="1"/>
</dbReference>
<evidence type="ECO:0000256" key="1">
    <source>
        <dbReference type="ARBA" id="ARBA00022514"/>
    </source>
</evidence>
<name>A0A834C736_ORYME</name>
<proteinExistence type="predicted"/>